<evidence type="ECO:0000313" key="2">
    <source>
        <dbReference type="Proteomes" id="UP001608902"/>
    </source>
</evidence>
<accession>A0ABD6EJA9</accession>
<dbReference type="InterPro" id="IPR036322">
    <property type="entry name" value="WD40_repeat_dom_sf"/>
</dbReference>
<dbReference type="EMBL" id="JBGFUD010005000">
    <property type="protein sequence ID" value="MFH4980060.1"/>
    <property type="molecule type" value="Genomic_DNA"/>
</dbReference>
<dbReference type="Proteomes" id="UP001608902">
    <property type="component" value="Unassembled WGS sequence"/>
</dbReference>
<dbReference type="PANTHER" id="PTHR46866:SF1">
    <property type="entry name" value="GH12955P"/>
    <property type="match status" value="1"/>
</dbReference>
<dbReference type="PANTHER" id="PTHR46866">
    <property type="entry name" value="GH12955P"/>
    <property type="match status" value="1"/>
</dbReference>
<reference evidence="1 2" key="1">
    <citation type="submission" date="2024-08" db="EMBL/GenBank/DDBJ databases">
        <title>Gnathostoma spinigerum genome.</title>
        <authorList>
            <person name="Gonzalez-Bertolin B."/>
            <person name="Monzon S."/>
            <person name="Zaballos A."/>
            <person name="Jimenez P."/>
            <person name="Dekumyoy P."/>
            <person name="Varona S."/>
            <person name="Cuesta I."/>
            <person name="Sumanam S."/>
            <person name="Adisakwattana P."/>
            <person name="Gasser R.B."/>
            <person name="Hernandez-Gonzalez A."/>
            <person name="Young N.D."/>
            <person name="Perteguer M.J."/>
        </authorList>
    </citation>
    <scope>NUCLEOTIDE SEQUENCE [LARGE SCALE GENOMIC DNA]</scope>
    <source>
        <strain evidence="1">AL3</strain>
        <tissue evidence="1">Liver</tissue>
    </source>
</reference>
<comment type="caution">
    <text evidence="1">The sequence shown here is derived from an EMBL/GenBank/DDBJ whole genome shotgun (WGS) entry which is preliminary data.</text>
</comment>
<dbReference type="Gene3D" id="2.130.10.10">
    <property type="entry name" value="YVTN repeat-like/Quinoprotein amine dehydrogenase"/>
    <property type="match status" value="1"/>
</dbReference>
<dbReference type="InterPro" id="IPR015943">
    <property type="entry name" value="WD40/YVTN_repeat-like_dom_sf"/>
</dbReference>
<dbReference type="SUPFAM" id="SSF50978">
    <property type="entry name" value="WD40 repeat-like"/>
    <property type="match status" value="1"/>
</dbReference>
<evidence type="ECO:0000313" key="1">
    <source>
        <dbReference type="EMBL" id="MFH4980060.1"/>
    </source>
</evidence>
<dbReference type="AlphaFoldDB" id="A0ABD6EJA9"/>
<keyword evidence="2" id="KW-1185">Reference proteome</keyword>
<protein>
    <submittedName>
        <fullName evidence="1">Uncharacterized protein</fullName>
    </submittedName>
</protein>
<organism evidence="1 2">
    <name type="scientific">Gnathostoma spinigerum</name>
    <dbReference type="NCBI Taxonomy" id="75299"/>
    <lineage>
        <taxon>Eukaryota</taxon>
        <taxon>Metazoa</taxon>
        <taxon>Ecdysozoa</taxon>
        <taxon>Nematoda</taxon>
        <taxon>Chromadorea</taxon>
        <taxon>Rhabditida</taxon>
        <taxon>Spirurina</taxon>
        <taxon>Gnathostomatomorpha</taxon>
        <taxon>Gnathostomatoidea</taxon>
        <taxon>Gnathostomatidae</taxon>
        <taxon>Gnathostoma</taxon>
    </lineage>
</organism>
<sequence>MYFIRFRLVDVRQGRLCHSLYASEKNPSIKGVYSSSPVASIRCFAISPNENQCAVALTNGTLSILDMRTGNLVASSNRIHSDTLELRWISDRLLVSSHLDHPCICWSTSPLRISRRLLDSGSMLLIHREQLVTVQSSARLRIYEKLSPKSEVKLKSDLFPGSVSSVAYLPLNKMFLFGFSSGHIRLFC</sequence>
<proteinExistence type="predicted"/>
<name>A0ABD6EJA9_9BILA</name>
<gene>
    <name evidence="1" type="ORF">AB6A40_006769</name>
</gene>